<dbReference type="SUPFAM" id="SSF50118">
    <property type="entry name" value="Cell growth inhibitor/plasmid maintenance toxic component"/>
    <property type="match status" value="1"/>
</dbReference>
<dbReference type="Pfam" id="PF02452">
    <property type="entry name" value="PemK_toxin"/>
    <property type="match status" value="1"/>
</dbReference>
<organism evidence="2 3">
    <name type="scientific">Leucobacter albus</name>
    <dbReference type="NCBI Taxonomy" id="272210"/>
    <lineage>
        <taxon>Bacteria</taxon>
        <taxon>Bacillati</taxon>
        <taxon>Actinomycetota</taxon>
        <taxon>Actinomycetes</taxon>
        <taxon>Micrococcales</taxon>
        <taxon>Microbacteriaceae</taxon>
        <taxon>Leucobacter</taxon>
    </lineage>
</organism>
<evidence type="ECO:0000313" key="3">
    <source>
        <dbReference type="Proteomes" id="UP001597181"/>
    </source>
</evidence>
<gene>
    <name evidence="2" type="ORF">ACFQ3U_02945</name>
</gene>
<sequence length="214" mass="22824">MANSNLWYQVGVALRKLLGLDGRAGGSGQSASRGGSPRPGAQPALKQSPAPKPSPTSPERQGARPGGRGSRGADYAESPGQFGAGATRDVQASELRGATLEYSPNMDGDPDPGEIVWTWVPYVENDGRGKDRPVLIIGRIDATAVFGCYVSTKYHRDFISIGSGPWDSQGRESFVSPERILRVTHAGMRREGATVARERFSTAVRGVLKHHGLN</sequence>
<comment type="caution">
    <text evidence="2">The sequence shown here is derived from an EMBL/GenBank/DDBJ whole genome shotgun (WGS) entry which is preliminary data.</text>
</comment>
<dbReference type="Proteomes" id="UP001597181">
    <property type="component" value="Unassembled WGS sequence"/>
</dbReference>
<dbReference type="InterPro" id="IPR003477">
    <property type="entry name" value="PemK-like"/>
</dbReference>
<keyword evidence="3" id="KW-1185">Reference proteome</keyword>
<evidence type="ECO:0000313" key="2">
    <source>
        <dbReference type="EMBL" id="MFD1200850.1"/>
    </source>
</evidence>
<accession>A0ABW3TJP3</accession>
<name>A0ABW3TJP3_9MICO</name>
<proteinExistence type="predicted"/>
<feature type="region of interest" description="Disordered" evidence="1">
    <location>
        <begin position="20"/>
        <end position="89"/>
    </location>
</feature>
<dbReference type="EMBL" id="JBHTLY010000001">
    <property type="protein sequence ID" value="MFD1200850.1"/>
    <property type="molecule type" value="Genomic_DNA"/>
</dbReference>
<evidence type="ECO:0000256" key="1">
    <source>
        <dbReference type="SAM" id="MobiDB-lite"/>
    </source>
</evidence>
<dbReference type="RefSeq" id="WP_343959434.1">
    <property type="nucleotide sequence ID" value="NZ_BAAAKZ010000003.1"/>
</dbReference>
<protein>
    <submittedName>
        <fullName evidence="2">Type II toxin-antitoxin system PemK/MazF family toxin</fullName>
    </submittedName>
</protein>
<feature type="compositionally biased region" description="Low complexity" evidence="1">
    <location>
        <begin position="29"/>
        <end position="41"/>
    </location>
</feature>
<reference evidence="3" key="1">
    <citation type="journal article" date="2019" name="Int. J. Syst. Evol. Microbiol.">
        <title>The Global Catalogue of Microorganisms (GCM) 10K type strain sequencing project: providing services to taxonomists for standard genome sequencing and annotation.</title>
        <authorList>
            <consortium name="The Broad Institute Genomics Platform"/>
            <consortium name="The Broad Institute Genome Sequencing Center for Infectious Disease"/>
            <person name="Wu L."/>
            <person name="Ma J."/>
        </authorList>
    </citation>
    <scope>NUCLEOTIDE SEQUENCE [LARGE SCALE GENOMIC DNA]</scope>
    <source>
        <strain evidence="3">CCUG 50213</strain>
    </source>
</reference>